<dbReference type="InterPro" id="IPR024752">
    <property type="entry name" value="Myb/SANT-like_dom"/>
</dbReference>
<dbReference type="AlphaFoldDB" id="A0A5D3B1G1"/>
<feature type="compositionally biased region" description="Polar residues" evidence="1">
    <location>
        <begin position="390"/>
        <end position="408"/>
    </location>
</feature>
<feature type="region of interest" description="Disordered" evidence="1">
    <location>
        <begin position="654"/>
        <end position="674"/>
    </location>
</feature>
<sequence>MSTAAPSRSPQPFSRYRPYTLQPSDPQDNPREQPQAKASPTNGEPPSPPRSRRDPSETPSVSLSMAFGGSAGGKWWDEELPAPPASPNSILDSFRKSGEGDRELLLSILGAKKAEEEASLGNHPEYPPVRFRRTWKTLYQSLTPSLAAPTTMPNPAPVSAGNPSIGKKHPLPLEHDRDSKNRKIDVTAHESWDDTSNEIRLVSTDGIAFFVPKYLLQAGSTVFRDMFSVAQGAPPQSLPRSSSTSVVTHHHTIEMTDDDFEGSDTILLFLDAVRGLPLSSQAQIRSKPDGEIVHALECLLQFAKKWDSDLTLAAYESLLLHEATHCYWTDSQLTPIDIFALAALGGFSHVAATVPHCSANYSSSNLPSPSQSPASALSMSSTTPPLSASYSIPATPTGASQTPSTGTTVSGQAAKYCVWSDADDSIMVGVLCDAKIDGQTSDNGFKASVWTKVINAVDPHPTSGKPKTLRSAKDRHGHLSRDWAVMRDLRFKNTSGWEWDDDNCMVTAPDEVWDRYLEAHPWHKKYRDKPFPLYDQYEFLLSDVKFTGANVVTAGDPPFPVESTSTVPSIAEFMAERQATEGTAGRSLEETPSPSRSGDAPPTAHDSTPVLRAPPNLPPPRTSRSHRSRFSGQQNLNRMASAMEKFVHVSKALADADQQGGGGSTPETPRTKRLREAIDYTTDCEDLDRYQRGTLIHRLINSDYGDPLAVAIQSMKEGELKADMLRTLAEEATPSTSDETPPSAGDKRPLDNEPNPQRKKVKTASAHPDWNDTSNDIRLVSSDDVAFFVPKYLLQTGSTVFREMFSVVVVQDPSSQTLSPHSSATSATQTHSIEMTDTEFETSGTIHMFLNAVQGISLRSYINAISAADRVQVIESLLRFAKKWESGPALAAYERVLMDAATKSVWKESCLEPLDIFALAALGGLPDVAALVIRHYHPLSEEQEENYAHPPTKGRWGSLAGEDAFVASNMSKKAWQEIPAEYMFALERYQKLLEPFRRQTQEIEDGCSGPCEHPAYYGCGKLLDEGEFRAALFIFALRDETEREQCENDQTCRDYKKEMKDEEATE</sequence>
<evidence type="ECO:0000259" key="2">
    <source>
        <dbReference type="Pfam" id="PF12776"/>
    </source>
</evidence>
<dbReference type="EMBL" id="NIDF01000028">
    <property type="protein sequence ID" value="TYJ56150.1"/>
    <property type="molecule type" value="Genomic_DNA"/>
</dbReference>
<feature type="region of interest" description="Disordered" evidence="1">
    <location>
        <begin position="1"/>
        <end position="95"/>
    </location>
</feature>
<accession>A0A5D3B1G1</accession>
<dbReference type="Proteomes" id="UP000322245">
    <property type="component" value="Unassembled WGS sequence"/>
</dbReference>
<comment type="caution">
    <text evidence="3">The sequence shown here is derived from an EMBL/GenBank/DDBJ whole genome shotgun (WGS) entry which is preliminary data.</text>
</comment>
<feature type="region of interest" description="Disordered" evidence="1">
    <location>
        <begin position="731"/>
        <end position="775"/>
    </location>
</feature>
<gene>
    <name evidence="3" type="ORF">B9479_003136</name>
</gene>
<dbReference type="PANTHER" id="PTHR46929:SF3">
    <property type="entry name" value="MYB_SANT-LIKE DOMAIN-CONTAINING PROTEIN"/>
    <property type="match status" value="1"/>
</dbReference>
<evidence type="ECO:0000313" key="3">
    <source>
        <dbReference type="EMBL" id="TYJ56150.1"/>
    </source>
</evidence>
<feature type="domain" description="Myb/SANT-like" evidence="2">
    <location>
        <begin position="419"/>
        <end position="516"/>
    </location>
</feature>
<organism evidence="3 4">
    <name type="scientific">Cryptococcus floricola</name>
    <dbReference type="NCBI Taxonomy" id="2591691"/>
    <lineage>
        <taxon>Eukaryota</taxon>
        <taxon>Fungi</taxon>
        <taxon>Dikarya</taxon>
        <taxon>Basidiomycota</taxon>
        <taxon>Agaricomycotina</taxon>
        <taxon>Tremellomycetes</taxon>
        <taxon>Tremellales</taxon>
        <taxon>Cryptococcaceae</taxon>
        <taxon>Cryptococcus</taxon>
    </lineage>
</organism>
<feature type="compositionally biased region" description="Basic and acidic residues" evidence="1">
    <location>
        <begin position="171"/>
        <end position="181"/>
    </location>
</feature>
<feature type="compositionally biased region" description="Polar residues" evidence="1">
    <location>
        <begin position="1"/>
        <end position="12"/>
    </location>
</feature>
<evidence type="ECO:0000313" key="4">
    <source>
        <dbReference type="Proteomes" id="UP000322245"/>
    </source>
</evidence>
<feature type="region of interest" description="Disordered" evidence="1">
    <location>
        <begin position="387"/>
        <end position="408"/>
    </location>
</feature>
<evidence type="ECO:0000256" key="1">
    <source>
        <dbReference type="SAM" id="MobiDB-lite"/>
    </source>
</evidence>
<dbReference type="PANTHER" id="PTHR46929">
    <property type="entry name" value="EXPRESSED PROTEIN"/>
    <property type="match status" value="1"/>
</dbReference>
<proteinExistence type="predicted"/>
<dbReference type="Pfam" id="PF12776">
    <property type="entry name" value="Myb_DNA-bind_3"/>
    <property type="match status" value="1"/>
</dbReference>
<reference evidence="3 4" key="1">
    <citation type="submission" date="2017-05" db="EMBL/GenBank/DDBJ databases">
        <title>The Genome Sequence of Tsuchiyaea wingfieldii DSM 27421.</title>
        <authorList>
            <person name="Cuomo C."/>
            <person name="Passer A."/>
            <person name="Billmyre B."/>
            <person name="Heitman J."/>
        </authorList>
    </citation>
    <scope>NUCLEOTIDE SEQUENCE [LARGE SCALE GENOMIC DNA]</scope>
    <source>
        <strain evidence="3 4">DSM 27421</strain>
    </source>
</reference>
<feature type="region of interest" description="Disordered" evidence="1">
    <location>
        <begin position="146"/>
        <end position="181"/>
    </location>
</feature>
<keyword evidence="4" id="KW-1185">Reference proteome</keyword>
<feature type="region of interest" description="Disordered" evidence="1">
    <location>
        <begin position="1047"/>
        <end position="1066"/>
    </location>
</feature>
<name>A0A5D3B1G1_9TREE</name>
<protein>
    <recommendedName>
        <fullName evidence="2">Myb/SANT-like domain-containing protein</fullName>
    </recommendedName>
</protein>
<feature type="region of interest" description="Disordered" evidence="1">
    <location>
        <begin position="579"/>
        <end position="631"/>
    </location>
</feature>